<dbReference type="InterPro" id="IPR007293">
    <property type="entry name" value="FlgP"/>
</dbReference>
<gene>
    <name evidence="1" type="ORF">METZ01_LOCUS328714</name>
</gene>
<dbReference type="PROSITE" id="PS51257">
    <property type="entry name" value="PROKAR_LIPOPROTEIN"/>
    <property type="match status" value="1"/>
</dbReference>
<dbReference type="AlphaFoldDB" id="A0A382PSU0"/>
<reference evidence="1" key="1">
    <citation type="submission" date="2018-05" db="EMBL/GenBank/DDBJ databases">
        <authorList>
            <person name="Lanie J.A."/>
            <person name="Ng W.-L."/>
            <person name="Kazmierczak K.M."/>
            <person name="Andrzejewski T.M."/>
            <person name="Davidsen T.M."/>
            <person name="Wayne K.J."/>
            <person name="Tettelin H."/>
            <person name="Glass J.I."/>
            <person name="Rusch D."/>
            <person name="Podicherti R."/>
            <person name="Tsui H.-C.T."/>
            <person name="Winkler M.E."/>
        </authorList>
    </citation>
    <scope>NUCLEOTIDE SEQUENCE</scope>
</reference>
<proteinExistence type="predicted"/>
<protein>
    <submittedName>
        <fullName evidence="1">Uncharacterized protein</fullName>
    </submittedName>
</protein>
<organism evidence="1">
    <name type="scientific">marine metagenome</name>
    <dbReference type="NCBI Taxonomy" id="408172"/>
    <lineage>
        <taxon>unclassified sequences</taxon>
        <taxon>metagenomes</taxon>
        <taxon>ecological metagenomes</taxon>
    </lineage>
</organism>
<accession>A0A382PSU0</accession>
<name>A0A382PSU0_9ZZZZ</name>
<sequence length="148" mass="15932">MFRIFFFTSFLLLLVGCVTNHYVPSLNKIHAEAITGIGYAVISAQSGQSEEEKRLMAAKASKLEAYKSLVEQIYGQYIEVNGLMSSSKVVEESLRSKVEGIIYGAELVSIRPIGGHSYETTLRIGGEAVADLVAESGGKSHLDSVGGD</sequence>
<evidence type="ECO:0000313" key="1">
    <source>
        <dbReference type="EMBL" id="SVC75860.1"/>
    </source>
</evidence>
<dbReference type="PIRSF" id="PIRSF028687">
    <property type="entry name" value="UCP028687"/>
    <property type="match status" value="1"/>
</dbReference>
<dbReference type="EMBL" id="UINC01109202">
    <property type="protein sequence ID" value="SVC75860.1"/>
    <property type="molecule type" value="Genomic_DNA"/>
</dbReference>